<dbReference type="Pfam" id="PF00498">
    <property type="entry name" value="FHA"/>
    <property type="match status" value="1"/>
</dbReference>
<keyword evidence="5" id="KW-0436">Ligase</keyword>
<keyword evidence="8" id="KW-0832">Ubl conjugation</keyword>
<dbReference type="NCBIfam" id="TIGR00121">
    <property type="entry name" value="birA_ligase"/>
    <property type="match status" value="1"/>
</dbReference>
<dbReference type="GO" id="GO:0031047">
    <property type="term" value="P:regulatory ncRNA-mediated gene silencing"/>
    <property type="evidence" value="ECO:0007669"/>
    <property type="project" value="UniProtKB-KW"/>
</dbReference>
<dbReference type="SUPFAM" id="SSF49879">
    <property type="entry name" value="SMAD/FHA domain"/>
    <property type="match status" value="1"/>
</dbReference>
<keyword evidence="3" id="KW-1017">Isopeptide bond</keyword>
<dbReference type="InterPro" id="IPR045864">
    <property type="entry name" value="aa-tRNA-synth_II/BPL/LPL"/>
</dbReference>
<dbReference type="Pfam" id="PF03099">
    <property type="entry name" value="BPL_LplA_LipB"/>
    <property type="match status" value="1"/>
</dbReference>
<evidence type="ECO:0000256" key="7">
    <source>
        <dbReference type="ARBA" id="ARBA00022728"/>
    </source>
</evidence>
<gene>
    <name evidence="17" type="ORF">APZ42_013362</name>
</gene>
<feature type="compositionally biased region" description="Basic residues" evidence="14">
    <location>
        <begin position="11"/>
        <end position="24"/>
    </location>
</feature>
<dbReference type="AlphaFoldDB" id="A0A162QY73"/>
<dbReference type="InterPro" id="IPR003142">
    <property type="entry name" value="BPL_C"/>
</dbReference>
<evidence type="ECO:0000259" key="15">
    <source>
        <dbReference type="PROSITE" id="PS50006"/>
    </source>
</evidence>
<reference evidence="17 18" key="1">
    <citation type="submission" date="2016-03" db="EMBL/GenBank/DDBJ databases">
        <title>EvidentialGene: Evidence-directed Construction of Genes on Genomes.</title>
        <authorList>
            <person name="Gilbert D.G."/>
            <person name="Choi J.-H."/>
            <person name="Mockaitis K."/>
            <person name="Colbourne J."/>
            <person name="Pfrender M."/>
        </authorList>
    </citation>
    <scope>NUCLEOTIDE SEQUENCE [LARGE SCALE GENOMIC DNA]</scope>
    <source>
        <strain evidence="17 18">Xinb3</strain>
        <tissue evidence="17">Complete organism</tissue>
    </source>
</reference>
<feature type="compositionally biased region" description="Basic and acidic residues" evidence="14">
    <location>
        <begin position="80"/>
        <end position="115"/>
    </location>
</feature>
<evidence type="ECO:0000256" key="4">
    <source>
        <dbReference type="ARBA" id="ARBA00022553"/>
    </source>
</evidence>
<evidence type="ECO:0000259" key="16">
    <source>
        <dbReference type="PROSITE" id="PS51733"/>
    </source>
</evidence>
<evidence type="ECO:0000256" key="1">
    <source>
        <dbReference type="ARBA" id="ARBA00004123"/>
    </source>
</evidence>
<evidence type="ECO:0000256" key="3">
    <source>
        <dbReference type="ARBA" id="ARBA00022499"/>
    </source>
</evidence>
<feature type="domain" description="BPL/LPL catalytic" evidence="16">
    <location>
        <begin position="542"/>
        <end position="737"/>
    </location>
</feature>
<evidence type="ECO:0000256" key="14">
    <source>
        <dbReference type="SAM" id="MobiDB-lite"/>
    </source>
</evidence>
<comment type="function">
    <text evidence="13">Required for pre-mRNA splicing as component of the spliceosome. As a component of the minor spliceosome, involved in the splicing of U12-type introns in pre-mRNAs. Down-regulates NF-kappa-B signaling by competing with RELA for CREBBP/EP300 binding. Involved in the microRNA (miRNA) biogenesis. May be involved in cyclin-D1/CCND1 mRNA stability through the SNARP complex which associates with both the 3'end of the CCND1 gene and its mRNA.</text>
</comment>
<dbReference type="GO" id="GO:0005681">
    <property type="term" value="C:spliceosomal complex"/>
    <property type="evidence" value="ECO:0007669"/>
    <property type="project" value="UniProtKB-KW"/>
</dbReference>
<evidence type="ECO:0000256" key="8">
    <source>
        <dbReference type="ARBA" id="ARBA00022843"/>
    </source>
</evidence>
<dbReference type="Gene3D" id="2.60.200.20">
    <property type="match status" value="1"/>
</dbReference>
<evidence type="ECO:0000313" key="18">
    <source>
        <dbReference type="Proteomes" id="UP000076858"/>
    </source>
</evidence>
<dbReference type="InterPro" id="IPR004408">
    <property type="entry name" value="Biotin_CoA_COase_ligase"/>
</dbReference>
<keyword evidence="18" id="KW-1185">Reference proteome</keyword>
<protein>
    <submittedName>
        <fullName evidence="17">Putative Smad nuclear-interacting protein</fullName>
    </submittedName>
</protein>
<evidence type="ECO:0000256" key="13">
    <source>
        <dbReference type="ARBA" id="ARBA00055964"/>
    </source>
</evidence>
<dbReference type="FunFam" id="2.60.200.20:FF:000008">
    <property type="entry name" value="smad nuclear-interacting protein 1"/>
    <property type="match status" value="1"/>
</dbReference>
<evidence type="ECO:0000313" key="17">
    <source>
        <dbReference type="EMBL" id="KZS20061.1"/>
    </source>
</evidence>
<dbReference type="EMBL" id="LRGB01000248">
    <property type="protein sequence ID" value="KZS20061.1"/>
    <property type="molecule type" value="Genomic_DNA"/>
</dbReference>
<evidence type="ECO:0000256" key="2">
    <source>
        <dbReference type="ARBA" id="ARBA00009934"/>
    </source>
</evidence>
<feature type="compositionally biased region" description="Basic and acidic residues" evidence="14">
    <location>
        <begin position="25"/>
        <end position="72"/>
    </location>
</feature>
<dbReference type="SUPFAM" id="SSF55681">
    <property type="entry name" value="Class II aaRS and biotin synthetases"/>
    <property type="match status" value="1"/>
</dbReference>
<dbReference type="PROSITE" id="PS51733">
    <property type="entry name" value="BPL_LPL_CATALYTIC"/>
    <property type="match status" value="1"/>
</dbReference>
<evidence type="ECO:0000256" key="9">
    <source>
        <dbReference type="ARBA" id="ARBA00023054"/>
    </source>
</evidence>
<keyword evidence="7" id="KW-0747">Spliceosome</keyword>
<keyword evidence="4" id="KW-0597">Phosphoprotein</keyword>
<keyword evidence="11" id="KW-0508">mRNA splicing</keyword>
<dbReference type="GO" id="GO:0005737">
    <property type="term" value="C:cytoplasm"/>
    <property type="evidence" value="ECO:0007669"/>
    <property type="project" value="TreeGrafter"/>
</dbReference>
<dbReference type="Pfam" id="PF02237">
    <property type="entry name" value="BPL_C"/>
    <property type="match status" value="1"/>
</dbReference>
<evidence type="ECO:0000256" key="6">
    <source>
        <dbReference type="ARBA" id="ARBA00022664"/>
    </source>
</evidence>
<evidence type="ECO:0000256" key="5">
    <source>
        <dbReference type="ARBA" id="ARBA00022598"/>
    </source>
</evidence>
<keyword evidence="9" id="KW-0175">Coiled coil</keyword>
<keyword evidence="12" id="KW-0539">Nucleus</keyword>
<feature type="domain" description="FHA" evidence="15">
    <location>
        <begin position="214"/>
        <end position="277"/>
    </location>
</feature>
<feature type="compositionally biased region" description="Basic and acidic residues" evidence="14">
    <location>
        <begin position="1"/>
        <end position="10"/>
    </location>
</feature>
<keyword evidence="10" id="KW-0943">RNA-mediated gene silencing</keyword>
<name>A0A162QY73_9CRUS</name>
<evidence type="ECO:0000256" key="10">
    <source>
        <dbReference type="ARBA" id="ARBA00023158"/>
    </source>
</evidence>
<dbReference type="OrthoDB" id="10250105at2759"/>
<accession>A0A162QY73</accession>
<comment type="caution">
    <text evidence="17">The sequence shown here is derived from an EMBL/GenBank/DDBJ whole genome shotgun (WGS) entry which is preliminary data.</text>
</comment>
<dbReference type="PROSITE" id="PS50006">
    <property type="entry name" value="FHA_DOMAIN"/>
    <property type="match status" value="1"/>
</dbReference>
<dbReference type="GO" id="GO:0008380">
    <property type="term" value="P:RNA splicing"/>
    <property type="evidence" value="ECO:0007669"/>
    <property type="project" value="UniProtKB-KW"/>
</dbReference>
<dbReference type="PANTHER" id="PTHR12835">
    <property type="entry name" value="BIOTIN PROTEIN LIGASE"/>
    <property type="match status" value="1"/>
</dbReference>
<dbReference type="InterPro" id="IPR008984">
    <property type="entry name" value="SMAD_FHA_dom_sf"/>
</dbReference>
<feature type="region of interest" description="Disordered" evidence="14">
    <location>
        <begin position="1"/>
        <end position="135"/>
    </location>
</feature>
<dbReference type="STRING" id="35525.A0A162QY73"/>
<dbReference type="InterPro" id="IPR000253">
    <property type="entry name" value="FHA_dom"/>
</dbReference>
<dbReference type="InterPro" id="IPR004143">
    <property type="entry name" value="BPL_LPL_catalytic"/>
</dbReference>
<dbReference type="SMART" id="SM00240">
    <property type="entry name" value="FHA"/>
    <property type="match status" value="1"/>
</dbReference>
<dbReference type="GO" id="GO:0004077">
    <property type="term" value="F:biotin--[biotin carboxyl-carrier protein] ligase activity"/>
    <property type="evidence" value="ECO:0007669"/>
    <property type="project" value="InterPro"/>
</dbReference>
<dbReference type="CDD" id="cd22718">
    <property type="entry name" value="FHA_SNIP1"/>
    <property type="match status" value="1"/>
</dbReference>
<proteinExistence type="inferred from homology"/>
<organism evidence="17 18">
    <name type="scientific">Daphnia magna</name>
    <dbReference type="NCBI Taxonomy" id="35525"/>
    <lineage>
        <taxon>Eukaryota</taxon>
        <taxon>Metazoa</taxon>
        <taxon>Ecdysozoa</taxon>
        <taxon>Arthropoda</taxon>
        <taxon>Crustacea</taxon>
        <taxon>Branchiopoda</taxon>
        <taxon>Diplostraca</taxon>
        <taxon>Cladocera</taxon>
        <taxon>Anomopoda</taxon>
        <taxon>Daphniidae</taxon>
        <taxon>Daphnia</taxon>
    </lineage>
</organism>
<dbReference type="Proteomes" id="UP000076858">
    <property type="component" value="Unassembled WGS sequence"/>
</dbReference>
<evidence type="ECO:0000256" key="12">
    <source>
        <dbReference type="ARBA" id="ARBA00023242"/>
    </source>
</evidence>
<dbReference type="GO" id="GO:0006397">
    <property type="term" value="P:mRNA processing"/>
    <property type="evidence" value="ECO:0007669"/>
    <property type="project" value="UniProtKB-KW"/>
</dbReference>
<feature type="region of interest" description="Disordered" evidence="14">
    <location>
        <begin position="142"/>
        <end position="161"/>
    </location>
</feature>
<keyword evidence="6" id="KW-0507">mRNA processing</keyword>
<comment type="subcellular location">
    <subcellularLocation>
        <location evidence="1">Nucleus</location>
    </subcellularLocation>
</comment>
<dbReference type="PANTHER" id="PTHR12835:SF5">
    <property type="entry name" value="BIOTIN--PROTEIN LIGASE"/>
    <property type="match status" value="1"/>
</dbReference>
<sequence>MVKHNEESRSPKRSHDRGKSHRRREQRDPSPPRKTSRNDAYHARSDSYERSRKSEGRRHDSHLPHTESKWRNDPSIPVKIKKEPISDDERSSKHTHPKEGPSRHYDQPPREERPSRPFKQPRRKSPRSEDAEAANYQYGQQVKDEAEEETPVEKQKPNFGLSGKLTEEKNVFNGIVVKYSEPPEARIPKRRWRFYVFKGEEALPTLYLHRQSAYLIGRDRKVADIPIDHPSCSKQHAAIQFRLVNYDRPDGTAGRTVRPYIIDLEAANGTFVNNQKIEAKRYVELFEKDVVKFGFSSREYVLLHEESKTDASLDDMGVAKIAGAVKFVKMLISSANCLRPPNILICAKDKEAFQHYRALFESILEPDCYALYQLDVISFRSKKAWLGNTSLLVLASEWPNDDLRIPLEEYLAKGGQCLSLHPFYPKWLTGSQLQGFVKYASDQGMLISPVEKLDFAEALPPILEQYFRLKSRVSNPEGPPNESQQIVGHLIAEPYHQEAFFRNFGRQSADMMTLEIKKSFSVNSQQQPVIVRRNISSRFNHRDYFDTLKTKILGRTCLYFDVVGSTHSVLEGSDSFPDGLVVVARRQNQGRGRSGNVWMSPEGCAMFSLRMQFSLQSELGRHLSIFQHIVALATVLAAKKLPRCQDLPLGIKWPNDICYRDKSEGKIIKVGGILVTTSIMGSQVTAMIGCGVNLSNQRPTLCLNELIRQAGETRPLSLEHFLAAVFNQLEELVTLISSGRLDQVLAFYHQHWLHGNGTEVTVRTANDEIVRAQIMGIDEFGFLLVQPSEGPSIIVHPDGNSFDMLSGLIAPKTQR</sequence>
<evidence type="ECO:0000256" key="11">
    <source>
        <dbReference type="ARBA" id="ARBA00023187"/>
    </source>
</evidence>
<dbReference type="CDD" id="cd16442">
    <property type="entry name" value="BPL"/>
    <property type="match status" value="1"/>
</dbReference>
<comment type="similarity">
    <text evidence="2">Belongs to the biotin--protein ligase family.</text>
</comment>
<dbReference type="Gene3D" id="3.30.930.10">
    <property type="entry name" value="Bira Bifunctional Protein, Domain 2"/>
    <property type="match status" value="1"/>
</dbReference>